<reference evidence="2" key="1">
    <citation type="submission" date="2022-11" db="UniProtKB">
        <authorList>
            <consortium name="WormBaseParasite"/>
        </authorList>
    </citation>
    <scope>IDENTIFICATION</scope>
</reference>
<organism evidence="1 2">
    <name type="scientific">Romanomermis culicivorax</name>
    <name type="common">Nematode worm</name>
    <dbReference type="NCBI Taxonomy" id="13658"/>
    <lineage>
        <taxon>Eukaryota</taxon>
        <taxon>Metazoa</taxon>
        <taxon>Ecdysozoa</taxon>
        <taxon>Nematoda</taxon>
        <taxon>Enoplea</taxon>
        <taxon>Dorylaimia</taxon>
        <taxon>Mermithida</taxon>
        <taxon>Mermithoidea</taxon>
        <taxon>Mermithidae</taxon>
        <taxon>Romanomermis</taxon>
    </lineage>
</organism>
<name>A0A915IVS4_ROMCU</name>
<dbReference type="AlphaFoldDB" id="A0A915IVS4"/>
<protein>
    <submittedName>
        <fullName evidence="2">Uncharacterized protein</fullName>
    </submittedName>
</protein>
<dbReference type="WBParaSite" id="nRc.2.0.1.t17500-RA">
    <property type="protein sequence ID" value="nRc.2.0.1.t17500-RA"/>
    <property type="gene ID" value="nRc.2.0.1.g17500"/>
</dbReference>
<sequence length="74" mass="7707">MATAGSTNVTDVEAALVSHGPLCGQRIIGRPGRTLALLGGITRTFGIGCRCRTIWAGMRRIGLVAGRALETILT</sequence>
<keyword evidence="1" id="KW-1185">Reference proteome</keyword>
<dbReference type="Proteomes" id="UP000887565">
    <property type="component" value="Unplaced"/>
</dbReference>
<evidence type="ECO:0000313" key="1">
    <source>
        <dbReference type="Proteomes" id="UP000887565"/>
    </source>
</evidence>
<evidence type="ECO:0000313" key="2">
    <source>
        <dbReference type="WBParaSite" id="nRc.2.0.1.t17500-RA"/>
    </source>
</evidence>
<proteinExistence type="predicted"/>
<accession>A0A915IVS4</accession>